<dbReference type="InterPro" id="IPR016181">
    <property type="entry name" value="Acyl_CoA_acyltransferase"/>
</dbReference>
<dbReference type="AlphaFoldDB" id="A0A223KWA9"/>
<dbReference type="Proteomes" id="UP000215224">
    <property type="component" value="Chromosome"/>
</dbReference>
<dbReference type="EMBL" id="CP018866">
    <property type="protein sequence ID" value="AST93762.1"/>
    <property type="molecule type" value="Genomic_DNA"/>
</dbReference>
<dbReference type="Gene3D" id="3.40.630.30">
    <property type="match status" value="1"/>
</dbReference>
<evidence type="ECO:0000259" key="1">
    <source>
        <dbReference type="PROSITE" id="PS51186"/>
    </source>
</evidence>
<organism evidence="2 3">
    <name type="scientific">Sutcliffiella cohnii</name>
    <dbReference type="NCBI Taxonomy" id="33932"/>
    <lineage>
        <taxon>Bacteria</taxon>
        <taxon>Bacillati</taxon>
        <taxon>Bacillota</taxon>
        <taxon>Bacilli</taxon>
        <taxon>Bacillales</taxon>
        <taxon>Bacillaceae</taxon>
        <taxon>Sutcliffiella</taxon>
    </lineage>
</organism>
<dbReference type="GO" id="GO:0016747">
    <property type="term" value="F:acyltransferase activity, transferring groups other than amino-acyl groups"/>
    <property type="evidence" value="ECO:0007669"/>
    <property type="project" value="InterPro"/>
</dbReference>
<dbReference type="KEGG" id="bcoh:BC6307_22055"/>
<sequence length="146" mass="16729">MKYVRTANRNDVQMVERFLGQANISAVGLEDSIEDFLVVENEEGKIEGTLGIERHGKYALLRSLVISPSFKQHHILQLFEQAQIYAKKREVEKLFLFTNKANFASFFELLGFVPQKIEEVPSEIQQSPYVKETFSLSESKVLACEL</sequence>
<dbReference type="STRING" id="1314751.GCA_001591425_03191"/>
<dbReference type="PROSITE" id="PS51186">
    <property type="entry name" value="GNAT"/>
    <property type="match status" value="1"/>
</dbReference>
<proteinExistence type="predicted"/>
<name>A0A223KWA9_9BACI</name>
<evidence type="ECO:0000313" key="3">
    <source>
        <dbReference type="Proteomes" id="UP000215224"/>
    </source>
</evidence>
<gene>
    <name evidence="2" type="ORF">BC6307_22055</name>
</gene>
<protein>
    <recommendedName>
        <fullName evidence="1">N-acetyltransferase domain-containing protein</fullName>
    </recommendedName>
</protein>
<dbReference type="RefSeq" id="WP_066418293.1">
    <property type="nucleotide sequence ID" value="NZ_CP018866.1"/>
</dbReference>
<dbReference type="InterPro" id="IPR000182">
    <property type="entry name" value="GNAT_dom"/>
</dbReference>
<dbReference type="SUPFAM" id="SSF55729">
    <property type="entry name" value="Acyl-CoA N-acyltransferases (Nat)"/>
    <property type="match status" value="1"/>
</dbReference>
<reference evidence="2 3" key="1">
    <citation type="submission" date="2016-12" db="EMBL/GenBank/DDBJ databases">
        <title>The whole genome sequencing and assembly of Bacillus cohnii DSM 6307T strain.</title>
        <authorList>
            <person name="Lee Y.-J."/>
            <person name="Yi H."/>
            <person name="Bahn Y.-S."/>
            <person name="Kim J.F."/>
            <person name="Lee D.-W."/>
        </authorList>
    </citation>
    <scope>NUCLEOTIDE SEQUENCE [LARGE SCALE GENOMIC DNA]</scope>
    <source>
        <strain evidence="2 3">DSM 6307</strain>
    </source>
</reference>
<accession>A0A223KWA9</accession>
<keyword evidence="3" id="KW-1185">Reference proteome</keyword>
<feature type="domain" description="N-acetyltransferase" evidence="1">
    <location>
        <begin position="2"/>
        <end position="143"/>
    </location>
</feature>
<evidence type="ECO:0000313" key="2">
    <source>
        <dbReference type="EMBL" id="AST93762.1"/>
    </source>
</evidence>